<accession>A0A4Q2R4M5</accession>
<evidence type="ECO:0000256" key="1">
    <source>
        <dbReference type="SAM" id="Phobius"/>
    </source>
</evidence>
<feature type="transmembrane region" description="Helical" evidence="1">
    <location>
        <begin position="20"/>
        <end position="43"/>
    </location>
</feature>
<keyword evidence="1" id="KW-0472">Membrane</keyword>
<dbReference type="AlphaFoldDB" id="A0A4Q2R4M5"/>
<dbReference type="Pfam" id="PF00487">
    <property type="entry name" value="FA_desaturase"/>
    <property type="match status" value="2"/>
</dbReference>
<dbReference type="GO" id="GO:0006629">
    <property type="term" value="P:lipid metabolic process"/>
    <property type="evidence" value="ECO:0007669"/>
    <property type="project" value="InterPro"/>
</dbReference>
<dbReference type="InterPro" id="IPR005804">
    <property type="entry name" value="FA_desaturase_dom"/>
</dbReference>
<organism evidence="3 4">
    <name type="scientific">Lichenibacterium ramalinae</name>
    <dbReference type="NCBI Taxonomy" id="2316527"/>
    <lineage>
        <taxon>Bacteria</taxon>
        <taxon>Pseudomonadati</taxon>
        <taxon>Pseudomonadota</taxon>
        <taxon>Alphaproteobacteria</taxon>
        <taxon>Hyphomicrobiales</taxon>
        <taxon>Lichenihabitantaceae</taxon>
        <taxon>Lichenibacterium</taxon>
    </lineage>
</organism>
<gene>
    <name evidence="3" type="ORF">D3272_25745</name>
</gene>
<evidence type="ECO:0000313" key="3">
    <source>
        <dbReference type="EMBL" id="RYB01496.1"/>
    </source>
</evidence>
<comment type="caution">
    <text evidence="3">The sequence shown here is derived from an EMBL/GenBank/DDBJ whole genome shotgun (WGS) entry which is preliminary data.</text>
</comment>
<feature type="transmembrane region" description="Helical" evidence="1">
    <location>
        <begin position="89"/>
        <end position="106"/>
    </location>
</feature>
<feature type="transmembrane region" description="Helical" evidence="1">
    <location>
        <begin position="171"/>
        <end position="192"/>
    </location>
</feature>
<feature type="transmembrane region" description="Helical" evidence="1">
    <location>
        <begin position="149"/>
        <end position="165"/>
    </location>
</feature>
<feature type="domain" description="Fatty acid desaturase" evidence="2">
    <location>
        <begin position="48"/>
        <end position="146"/>
    </location>
</feature>
<dbReference type="OrthoDB" id="9792534at2"/>
<dbReference type="EMBL" id="QYBC01000037">
    <property type="protein sequence ID" value="RYB01496.1"/>
    <property type="molecule type" value="Genomic_DNA"/>
</dbReference>
<name>A0A4Q2R4M5_9HYPH</name>
<feature type="transmembrane region" description="Helical" evidence="1">
    <location>
        <begin position="50"/>
        <end position="69"/>
    </location>
</feature>
<reference evidence="3 4" key="2">
    <citation type="submission" date="2019-02" db="EMBL/GenBank/DDBJ databases">
        <title>'Lichenibacterium ramalinii' gen. nov. sp. nov., 'Lichenibacterium minor' gen. nov. sp. nov.</title>
        <authorList>
            <person name="Pankratov T."/>
        </authorList>
    </citation>
    <scope>NUCLEOTIDE SEQUENCE [LARGE SCALE GENOMIC DNA]</scope>
    <source>
        <strain evidence="3 4">RmlP001</strain>
    </source>
</reference>
<evidence type="ECO:0000313" key="4">
    <source>
        <dbReference type="Proteomes" id="UP000289411"/>
    </source>
</evidence>
<evidence type="ECO:0000259" key="2">
    <source>
        <dbReference type="Pfam" id="PF00487"/>
    </source>
</evidence>
<keyword evidence="1" id="KW-1133">Transmembrane helix</keyword>
<keyword evidence="1" id="KW-0812">Transmembrane</keyword>
<sequence length="257" mass="28607">MSASAAPVRSTDRYARQTAIGLGLAAAVVAGWLALHVLAVFVLPWHVALALAPPLLALQCWLSVGLFIVAHDAMHGSLAPFRPAVNRGVGRLVLMLYAGIWYDALVSRHFAHHRAPGTAEDPDFSGDGHVGFWRWFGAFFAEYLSPGQIARLMAGSAVYLLVLGVPTERLLLFWALPAILSAFQLFFFGTYLPHRAEEEGFHDDHRARSNDFSWLLSLLTCFHFGYHHEHHDDPSVPWWRLPTLRRLPAMRGGEARP</sequence>
<feature type="domain" description="Fatty acid desaturase" evidence="2">
    <location>
        <begin position="153"/>
        <end position="246"/>
    </location>
</feature>
<dbReference type="Proteomes" id="UP000289411">
    <property type="component" value="Unassembled WGS sequence"/>
</dbReference>
<reference evidence="3 4" key="1">
    <citation type="submission" date="2018-09" db="EMBL/GenBank/DDBJ databases">
        <authorList>
            <person name="Grouzdev D.S."/>
            <person name="Krutkina M.S."/>
        </authorList>
    </citation>
    <scope>NUCLEOTIDE SEQUENCE [LARGE SCALE GENOMIC DNA]</scope>
    <source>
        <strain evidence="3 4">RmlP001</strain>
    </source>
</reference>
<protein>
    <submittedName>
        <fullName evidence="3">Beta-carotene ketolase</fullName>
    </submittedName>
</protein>
<keyword evidence="4" id="KW-1185">Reference proteome</keyword>
<dbReference type="RefSeq" id="WP_129222108.1">
    <property type="nucleotide sequence ID" value="NZ_QYBC01000037.1"/>
</dbReference>
<proteinExistence type="predicted"/>